<proteinExistence type="predicted"/>
<reference evidence="3 4" key="1">
    <citation type="submission" date="2024-02" db="EMBL/GenBank/DDBJ databases">
        <title>Adaptive strategies in a cosmopolitan and abundant soil bacterium.</title>
        <authorList>
            <person name="Carini P."/>
        </authorList>
    </citation>
    <scope>NUCLEOTIDE SEQUENCE [LARGE SCALE GENOMIC DNA]</scope>
    <source>
        <strain evidence="3 4">AZCC 1608</strain>
    </source>
</reference>
<name>A0ABU8BMR5_9BRAD</name>
<evidence type="ECO:0000313" key="3">
    <source>
        <dbReference type="EMBL" id="MEH2559834.1"/>
    </source>
</evidence>
<evidence type="ECO:0000256" key="1">
    <source>
        <dbReference type="SAM" id="Phobius"/>
    </source>
</evidence>
<dbReference type="Gene3D" id="2.40.30.170">
    <property type="match status" value="1"/>
</dbReference>
<accession>A0ABU8BMR5</accession>
<comment type="caution">
    <text evidence="3">The sequence shown here is derived from an EMBL/GenBank/DDBJ whole genome shotgun (WGS) entry which is preliminary data.</text>
</comment>
<keyword evidence="4" id="KW-1185">Reference proteome</keyword>
<dbReference type="EMBL" id="JAZHRV010000001">
    <property type="protein sequence ID" value="MEH2559834.1"/>
    <property type="molecule type" value="Genomic_DNA"/>
</dbReference>
<dbReference type="PANTHER" id="PTHR30469:SF15">
    <property type="entry name" value="HLYD FAMILY OF SECRETION PROTEINS"/>
    <property type="match status" value="1"/>
</dbReference>
<organism evidence="3 4">
    <name type="scientific">Bradyrhizobium algeriense</name>
    <dbReference type="NCBI Taxonomy" id="634784"/>
    <lineage>
        <taxon>Bacteria</taxon>
        <taxon>Pseudomonadati</taxon>
        <taxon>Pseudomonadota</taxon>
        <taxon>Alphaproteobacteria</taxon>
        <taxon>Hyphomicrobiales</taxon>
        <taxon>Nitrobacteraceae</taxon>
        <taxon>Bradyrhizobium</taxon>
    </lineage>
</organism>
<keyword evidence="1" id="KW-0472">Membrane</keyword>
<keyword evidence="1" id="KW-1133">Transmembrane helix</keyword>
<keyword evidence="1" id="KW-0812">Transmembrane</keyword>
<dbReference type="Pfam" id="PF25954">
    <property type="entry name" value="Beta-barrel_RND_2"/>
    <property type="match status" value="1"/>
</dbReference>
<sequence>MKFSEYLKPALGVAFVAVLAVGYYWFEHRPRAEEKDTPGQALVVVTKSTNACFSDMVRVTGFIVPRREAQVGVDQEGSRVTDLFVKEGDMVTENQELARLTAPPQQPGAPGGRSGPISLRAPAAGLVTEVRTAVGAPASPQAGPMFRISVNNEIELEAEVPSVHLLKLNPGATVRISRDDAPDVVGKVRQISPQIDRTTQLGKVRISLNNNPSLKVGMFARANIDAKRSCGVAVPRTAIDRLTLQVVKGNTIETRRVRVGLTSETSTEILEGLDVGETVVADAGTSLHDGDQVKTMFADELERTRAR</sequence>
<dbReference type="InterPro" id="IPR058792">
    <property type="entry name" value="Beta-barrel_RND_2"/>
</dbReference>
<dbReference type="PANTHER" id="PTHR30469">
    <property type="entry name" value="MULTIDRUG RESISTANCE PROTEIN MDTA"/>
    <property type="match status" value="1"/>
</dbReference>
<feature type="transmembrane region" description="Helical" evidence="1">
    <location>
        <begin position="6"/>
        <end position="26"/>
    </location>
</feature>
<evidence type="ECO:0000259" key="2">
    <source>
        <dbReference type="Pfam" id="PF25954"/>
    </source>
</evidence>
<dbReference type="Gene3D" id="2.40.50.100">
    <property type="match status" value="1"/>
</dbReference>
<protein>
    <submittedName>
        <fullName evidence="3">Multidrug efflux pump subunit AcrA (Membrane-fusion protein)</fullName>
    </submittedName>
</protein>
<dbReference type="RefSeq" id="WP_334488327.1">
    <property type="nucleotide sequence ID" value="NZ_JAZHRV010000001.1"/>
</dbReference>
<dbReference type="Proteomes" id="UP001364224">
    <property type="component" value="Unassembled WGS sequence"/>
</dbReference>
<evidence type="ECO:0000313" key="4">
    <source>
        <dbReference type="Proteomes" id="UP001364224"/>
    </source>
</evidence>
<feature type="domain" description="CusB-like beta-barrel" evidence="2">
    <location>
        <begin position="156"/>
        <end position="227"/>
    </location>
</feature>
<dbReference type="Gene3D" id="6.20.50.140">
    <property type="match status" value="1"/>
</dbReference>
<gene>
    <name evidence="3" type="ORF">V1286_007363</name>
</gene>